<dbReference type="SUPFAM" id="SSF55298">
    <property type="entry name" value="YjgF-like"/>
    <property type="match status" value="1"/>
</dbReference>
<name>A0ABQ5V3Y1_9PROT</name>
<gene>
    <name evidence="2" type="ORF">GCM10007854_19320</name>
</gene>
<dbReference type="Proteomes" id="UP001161390">
    <property type="component" value="Unassembled WGS sequence"/>
</dbReference>
<protein>
    <recommendedName>
        <fullName evidence="1">Endoribonuclease L-PSP/chorismate mutase-like domain-containing protein</fullName>
    </recommendedName>
</protein>
<dbReference type="PANTHER" id="PTHR43760:SF1">
    <property type="entry name" value="ENDORIBONUCLEASE L-PSP_CHORISMATE MUTASE-LIKE DOMAIN-CONTAINING PROTEIN"/>
    <property type="match status" value="1"/>
</dbReference>
<evidence type="ECO:0000313" key="2">
    <source>
        <dbReference type="EMBL" id="GLQ20977.1"/>
    </source>
</evidence>
<dbReference type="RefSeq" id="WP_284372070.1">
    <property type="nucleotide sequence ID" value="NZ_BSNJ01000004.1"/>
</dbReference>
<dbReference type="PANTHER" id="PTHR43760">
    <property type="entry name" value="ENDORIBONUCLEASE-RELATED"/>
    <property type="match status" value="1"/>
</dbReference>
<evidence type="ECO:0000313" key="3">
    <source>
        <dbReference type="Proteomes" id="UP001161390"/>
    </source>
</evidence>
<dbReference type="EMBL" id="BSNJ01000004">
    <property type="protein sequence ID" value="GLQ20977.1"/>
    <property type="molecule type" value="Genomic_DNA"/>
</dbReference>
<evidence type="ECO:0000259" key="1">
    <source>
        <dbReference type="Pfam" id="PF14588"/>
    </source>
</evidence>
<reference evidence="2" key="2">
    <citation type="submission" date="2023-01" db="EMBL/GenBank/DDBJ databases">
        <title>Draft genome sequence of Algimonas porphyrae strain NBRC 108216.</title>
        <authorList>
            <person name="Sun Q."/>
            <person name="Mori K."/>
        </authorList>
    </citation>
    <scope>NUCLEOTIDE SEQUENCE</scope>
    <source>
        <strain evidence="2">NBRC 108216</strain>
    </source>
</reference>
<proteinExistence type="predicted"/>
<dbReference type="Pfam" id="PF14588">
    <property type="entry name" value="YjgF_endoribonc"/>
    <property type="match status" value="1"/>
</dbReference>
<dbReference type="InterPro" id="IPR013813">
    <property type="entry name" value="Endoribo_LPSP/chorism_mut-like"/>
</dbReference>
<comment type="caution">
    <text evidence="2">The sequence shown here is derived from an EMBL/GenBank/DDBJ whole genome shotgun (WGS) entry which is preliminary data.</text>
</comment>
<accession>A0ABQ5V3Y1</accession>
<organism evidence="2 3">
    <name type="scientific">Algimonas porphyrae</name>
    <dbReference type="NCBI Taxonomy" id="1128113"/>
    <lineage>
        <taxon>Bacteria</taxon>
        <taxon>Pseudomonadati</taxon>
        <taxon>Pseudomonadota</taxon>
        <taxon>Alphaproteobacteria</taxon>
        <taxon>Maricaulales</taxon>
        <taxon>Robiginitomaculaceae</taxon>
        <taxon>Algimonas</taxon>
    </lineage>
</organism>
<dbReference type="Gene3D" id="3.30.1330.40">
    <property type="entry name" value="RutC-like"/>
    <property type="match status" value="1"/>
</dbReference>
<dbReference type="InterPro" id="IPR035959">
    <property type="entry name" value="RutC-like_sf"/>
</dbReference>
<dbReference type="CDD" id="cd02199">
    <property type="entry name" value="YjgF_YER057c_UK114_like_1"/>
    <property type="match status" value="1"/>
</dbReference>
<sequence length="159" mass="16488">MQIETKLTQLGLTLPDPMAPVANYVPYVVSGSQVFVSGQISKIGDEIVRGRLGDGLSLEDGQRAAQLCGLNIVAQLKAACDGDLSRVTRIIKLGGFVQATPDATGAAIPQIINGCSDLMVALFGDAGRHARFAVSAPSLPLDVAVEIDCIAEIAVPSSQ</sequence>
<reference evidence="2" key="1">
    <citation type="journal article" date="2014" name="Int. J. Syst. Evol. Microbiol.">
        <title>Complete genome of a new Firmicutes species belonging to the dominant human colonic microbiota ('Ruminococcus bicirculans') reveals two chromosomes and a selective capacity to utilize plant glucans.</title>
        <authorList>
            <consortium name="NISC Comparative Sequencing Program"/>
            <person name="Wegmann U."/>
            <person name="Louis P."/>
            <person name="Goesmann A."/>
            <person name="Henrissat B."/>
            <person name="Duncan S.H."/>
            <person name="Flint H.J."/>
        </authorList>
    </citation>
    <scope>NUCLEOTIDE SEQUENCE</scope>
    <source>
        <strain evidence="2">NBRC 108216</strain>
    </source>
</reference>
<feature type="domain" description="Endoribonuclease L-PSP/chorismate mutase-like" evidence="1">
    <location>
        <begin position="4"/>
        <end position="151"/>
    </location>
</feature>
<keyword evidence="3" id="KW-1185">Reference proteome</keyword>